<keyword evidence="1 2" id="KW-0597">Phosphoprotein</keyword>
<dbReference type="SMART" id="SM00448">
    <property type="entry name" value="REC"/>
    <property type="match status" value="1"/>
</dbReference>
<dbReference type="PANTHER" id="PTHR44591">
    <property type="entry name" value="STRESS RESPONSE REGULATOR PROTEIN 1"/>
    <property type="match status" value="1"/>
</dbReference>
<dbReference type="EMBL" id="WWCV01000158">
    <property type="protein sequence ID" value="MYN21195.1"/>
    <property type="molecule type" value="Genomic_DNA"/>
</dbReference>
<dbReference type="PANTHER" id="PTHR44591:SF21">
    <property type="entry name" value="TWO-COMPONENT RESPONSE REGULATOR"/>
    <property type="match status" value="1"/>
</dbReference>
<name>A0A845HUM0_9BURK</name>
<dbReference type="GO" id="GO:0000160">
    <property type="term" value="P:phosphorelay signal transduction system"/>
    <property type="evidence" value="ECO:0007669"/>
    <property type="project" value="InterPro"/>
</dbReference>
<protein>
    <submittedName>
        <fullName evidence="4">Response regulator</fullName>
    </submittedName>
</protein>
<evidence type="ECO:0000256" key="1">
    <source>
        <dbReference type="ARBA" id="ARBA00022553"/>
    </source>
</evidence>
<dbReference type="PROSITE" id="PS50110">
    <property type="entry name" value="RESPONSE_REGULATORY"/>
    <property type="match status" value="1"/>
</dbReference>
<reference evidence="4 5" key="1">
    <citation type="submission" date="2019-12" db="EMBL/GenBank/DDBJ databases">
        <title>Novel species isolated from a subtropical stream in China.</title>
        <authorList>
            <person name="Lu H."/>
        </authorList>
    </citation>
    <scope>NUCLEOTIDE SEQUENCE [LARGE SCALE GENOMIC DNA]</scope>
    <source>
        <strain evidence="4 5">FT107W</strain>
    </source>
</reference>
<dbReference type="CDD" id="cd00156">
    <property type="entry name" value="REC"/>
    <property type="match status" value="1"/>
</dbReference>
<accession>A0A845HUM0</accession>
<dbReference type="InterPro" id="IPR050595">
    <property type="entry name" value="Bact_response_regulator"/>
</dbReference>
<dbReference type="RefSeq" id="WP_161093394.1">
    <property type="nucleotide sequence ID" value="NZ_WWCV01000158.1"/>
</dbReference>
<dbReference type="Proteomes" id="UP000484875">
    <property type="component" value="Unassembled WGS sequence"/>
</dbReference>
<evidence type="ECO:0000259" key="3">
    <source>
        <dbReference type="PROSITE" id="PS50110"/>
    </source>
</evidence>
<proteinExistence type="predicted"/>
<organism evidence="4 5">
    <name type="scientific">Duganella vulcania</name>
    <dbReference type="NCBI Taxonomy" id="2692166"/>
    <lineage>
        <taxon>Bacteria</taxon>
        <taxon>Pseudomonadati</taxon>
        <taxon>Pseudomonadota</taxon>
        <taxon>Betaproteobacteria</taxon>
        <taxon>Burkholderiales</taxon>
        <taxon>Oxalobacteraceae</taxon>
        <taxon>Telluria group</taxon>
        <taxon>Duganella</taxon>
    </lineage>
</organism>
<dbReference type="Pfam" id="PF00072">
    <property type="entry name" value="Response_reg"/>
    <property type="match status" value="1"/>
</dbReference>
<feature type="modified residue" description="4-aspartylphosphate" evidence="2">
    <location>
        <position position="68"/>
    </location>
</feature>
<dbReference type="InterPro" id="IPR011006">
    <property type="entry name" value="CheY-like_superfamily"/>
</dbReference>
<dbReference type="Gene3D" id="3.40.50.2300">
    <property type="match status" value="1"/>
</dbReference>
<keyword evidence="5" id="KW-1185">Reference proteome</keyword>
<sequence length="145" mass="15118">PAPAPVLAPGPGLRILVVDDDPNVLGSLETILGLDGHEVTRADGGQAGIDAFCAAEQAGRGFAVVITDLGMPYVDGRKVAETVKRVAPATPVILLTGWGQRLIPDSGEAPVHVDQVLSKPPKLRELRVALARCAAPHDINPQDQT</sequence>
<comment type="caution">
    <text evidence="4">The sequence shown here is derived from an EMBL/GenBank/DDBJ whole genome shotgun (WGS) entry which is preliminary data.</text>
</comment>
<feature type="non-terminal residue" evidence="4">
    <location>
        <position position="1"/>
    </location>
</feature>
<feature type="domain" description="Response regulatory" evidence="3">
    <location>
        <begin position="14"/>
        <end position="134"/>
    </location>
</feature>
<gene>
    <name evidence="4" type="ORF">GTP81_31115</name>
</gene>
<evidence type="ECO:0000313" key="5">
    <source>
        <dbReference type="Proteomes" id="UP000484875"/>
    </source>
</evidence>
<dbReference type="SUPFAM" id="SSF52172">
    <property type="entry name" value="CheY-like"/>
    <property type="match status" value="1"/>
</dbReference>
<dbReference type="InterPro" id="IPR001789">
    <property type="entry name" value="Sig_transdc_resp-reg_receiver"/>
</dbReference>
<evidence type="ECO:0000313" key="4">
    <source>
        <dbReference type="EMBL" id="MYN21195.1"/>
    </source>
</evidence>
<dbReference type="AlphaFoldDB" id="A0A845HUM0"/>
<evidence type="ECO:0000256" key="2">
    <source>
        <dbReference type="PROSITE-ProRule" id="PRU00169"/>
    </source>
</evidence>